<dbReference type="PATRIC" id="fig|1189611.3.peg.3089"/>
<accession>I5BVE9</accession>
<dbReference type="Proteomes" id="UP000004622">
    <property type="component" value="Unassembled WGS sequence"/>
</dbReference>
<dbReference type="AlphaFoldDB" id="I5BVE9"/>
<evidence type="ECO:0000313" key="1">
    <source>
        <dbReference type="EMBL" id="EIM73551.1"/>
    </source>
</evidence>
<evidence type="ECO:0000313" key="2">
    <source>
        <dbReference type="Proteomes" id="UP000004622"/>
    </source>
</evidence>
<organism evidence="1 2">
    <name type="scientific">Nitratireductor aquibiodomus RA22</name>
    <dbReference type="NCBI Taxonomy" id="1189611"/>
    <lineage>
        <taxon>Bacteria</taxon>
        <taxon>Pseudomonadati</taxon>
        <taxon>Pseudomonadota</taxon>
        <taxon>Alphaproteobacteria</taxon>
        <taxon>Hyphomicrobiales</taxon>
        <taxon>Phyllobacteriaceae</taxon>
        <taxon>Nitratireductor</taxon>
    </lineage>
</organism>
<protein>
    <submittedName>
        <fullName evidence="1">Transposase IS3/IS911</fullName>
    </submittedName>
</protein>
<sequence>MRQKSGTRKAPAEKVVKDILRATRKQYGAEEKIRIMLDGLRGEKSIAALCRREGDCREPLLQLVEGVPGGGQEAIGQ</sequence>
<dbReference type="EMBL" id="AJXZ01000038">
    <property type="protein sequence ID" value="EIM73551.1"/>
    <property type="molecule type" value="Genomic_DNA"/>
</dbReference>
<name>I5BVE9_9HYPH</name>
<comment type="caution">
    <text evidence="1">The sequence shown here is derived from an EMBL/GenBank/DDBJ whole genome shotgun (WGS) entry which is preliminary data.</text>
</comment>
<gene>
    <name evidence="1" type="ORF">A33O_15291</name>
</gene>
<reference evidence="1 2" key="1">
    <citation type="journal article" date="2012" name="J. Bacteriol.">
        <title>Genome Sequence of Nitratireductor aquibiodomus Strain RA22.</title>
        <authorList>
            <person name="Singh A."/>
            <person name="Jangir P.K."/>
            <person name="Kumari C."/>
            <person name="Sharma R."/>
        </authorList>
    </citation>
    <scope>NUCLEOTIDE SEQUENCE [LARGE SCALE GENOMIC DNA]</scope>
    <source>
        <strain evidence="1 2">RA22</strain>
    </source>
</reference>
<proteinExistence type="predicted"/>